<sequence length="59" mass="6542">FLEKKIGHKQSFFNSIAFLDGLAFRVSFPSCICHLWGIAFIFSKSNSLSPISSCQPSSN</sequence>
<proteinExistence type="predicted"/>
<feature type="transmembrane region" description="Helical" evidence="1">
    <location>
        <begin position="22"/>
        <end position="42"/>
    </location>
</feature>
<keyword evidence="1" id="KW-0812">Transmembrane</keyword>
<evidence type="ECO:0000313" key="2">
    <source>
        <dbReference type="EMBL" id="AAQ04268.1"/>
    </source>
</evidence>
<gene>
    <name evidence="2" type="primary">su1</name>
</gene>
<dbReference type="EMBL" id="AF434671">
    <property type="protein sequence ID" value="AAQ04268.1"/>
    <property type="molecule type" value="Genomic_DNA"/>
</dbReference>
<protein>
    <submittedName>
        <fullName evidence="2">Uncharacterized protein su1</fullName>
    </submittedName>
</protein>
<feature type="non-terminal residue" evidence="2">
    <location>
        <position position="1"/>
    </location>
</feature>
<dbReference type="AlphaFoldDB" id="Q71MZ5"/>
<keyword evidence="1" id="KW-1133">Transmembrane helix</keyword>
<reference evidence="2" key="1">
    <citation type="submission" date="2001-10" db="EMBL/GenBank/DDBJ databases">
        <title>Cloning and sequence analysis of cell division protein ftsK of Streptococcus sobrinus 6715.</title>
        <authorList>
            <person name="Su L."/>
            <person name="Wu B."/>
            <person name="Li F."/>
            <person name="Li W."/>
            <person name="Sun H."/>
        </authorList>
    </citation>
    <scope>NUCLEOTIDE SEQUENCE</scope>
    <source>
        <strain evidence="2">6715</strain>
    </source>
</reference>
<organism evidence="2">
    <name type="scientific">Streptococcus sobrinus</name>
    <dbReference type="NCBI Taxonomy" id="1310"/>
    <lineage>
        <taxon>Bacteria</taxon>
        <taxon>Bacillati</taxon>
        <taxon>Bacillota</taxon>
        <taxon>Bacilli</taxon>
        <taxon>Lactobacillales</taxon>
        <taxon>Streptococcaceae</taxon>
        <taxon>Streptococcus</taxon>
    </lineage>
</organism>
<keyword evidence="1" id="KW-0472">Membrane</keyword>
<name>Q71MZ5_9STRE</name>
<evidence type="ECO:0000256" key="1">
    <source>
        <dbReference type="SAM" id="Phobius"/>
    </source>
</evidence>
<accession>Q71MZ5</accession>